<feature type="repeat" description="PPR" evidence="2">
    <location>
        <begin position="91"/>
        <end position="125"/>
    </location>
</feature>
<dbReference type="NCBIfam" id="TIGR00756">
    <property type="entry name" value="PPR"/>
    <property type="match status" value="2"/>
</dbReference>
<dbReference type="AlphaFoldDB" id="A0AAE0B8X8"/>
<dbReference type="FunFam" id="1.25.40.10:FF:001681">
    <property type="entry name" value="Pentatricopeptide repeat-containing protein At4g33170 family"/>
    <property type="match status" value="1"/>
</dbReference>
<feature type="region of interest" description="Disordered" evidence="3">
    <location>
        <begin position="1"/>
        <end position="20"/>
    </location>
</feature>
<accession>A0AAE0B8X8</accession>
<organism evidence="4 5">
    <name type="scientific">Dipteronia sinensis</name>
    <dbReference type="NCBI Taxonomy" id="43782"/>
    <lineage>
        <taxon>Eukaryota</taxon>
        <taxon>Viridiplantae</taxon>
        <taxon>Streptophyta</taxon>
        <taxon>Embryophyta</taxon>
        <taxon>Tracheophyta</taxon>
        <taxon>Spermatophyta</taxon>
        <taxon>Magnoliopsida</taxon>
        <taxon>eudicotyledons</taxon>
        <taxon>Gunneridae</taxon>
        <taxon>Pentapetalae</taxon>
        <taxon>rosids</taxon>
        <taxon>malvids</taxon>
        <taxon>Sapindales</taxon>
        <taxon>Sapindaceae</taxon>
        <taxon>Hippocastanoideae</taxon>
        <taxon>Acereae</taxon>
        <taxon>Dipteronia</taxon>
    </lineage>
</organism>
<dbReference type="InterPro" id="IPR011990">
    <property type="entry name" value="TPR-like_helical_dom_sf"/>
</dbReference>
<reference evidence="4" key="1">
    <citation type="journal article" date="2023" name="Plant J.">
        <title>Genome sequences and population genomics provide insights into the demographic history, inbreeding, and mutation load of two 'living fossil' tree species of Dipteronia.</title>
        <authorList>
            <person name="Feng Y."/>
            <person name="Comes H.P."/>
            <person name="Chen J."/>
            <person name="Zhu S."/>
            <person name="Lu R."/>
            <person name="Zhang X."/>
            <person name="Li P."/>
            <person name="Qiu J."/>
            <person name="Olsen K.M."/>
            <person name="Qiu Y."/>
        </authorList>
    </citation>
    <scope>NUCLEOTIDE SEQUENCE</scope>
    <source>
        <strain evidence="4">NBL</strain>
    </source>
</reference>
<dbReference type="InterPro" id="IPR002885">
    <property type="entry name" value="PPR_rpt"/>
</dbReference>
<keyword evidence="1" id="KW-0677">Repeat</keyword>
<dbReference type="InterPro" id="IPR046960">
    <property type="entry name" value="PPR_At4g14850-like_plant"/>
</dbReference>
<dbReference type="Pfam" id="PF01535">
    <property type="entry name" value="PPR"/>
    <property type="match status" value="2"/>
</dbReference>
<name>A0AAE0B8X8_9ROSI</name>
<dbReference type="Proteomes" id="UP001281410">
    <property type="component" value="Unassembled WGS sequence"/>
</dbReference>
<sequence>MMNRRRLQSSSRRKGFESEGATEPNKFTLATAFNAYANLACLEKGQKVHALRIKLGAEIDVCVDNSLLDMYAKCGCMDDAWGVFRSIDDRSVVSWTTMIIGCAQNGQVRESLDIFDEMILKGIEPNYITYICVPYACSQGGFIEEGWKYFSFMTREHEISPGEDHYVCMVNLLGRAGCIKEAEDLILKMPFQPGLMIWQTLLAACHLHGDVETGKRAVEHAIDLNSKDSASYVLLSNMFAGLNNWDGVGTLRQLMKTRDVRKRPGSSWL</sequence>
<comment type="caution">
    <text evidence="4">The sequence shown here is derived from an EMBL/GenBank/DDBJ whole genome shotgun (WGS) entry which is preliminary data.</text>
</comment>
<dbReference type="PANTHER" id="PTHR47926">
    <property type="entry name" value="PENTATRICOPEPTIDE REPEAT-CONTAINING PROTEIN"/>
    <property type="match status" value="1"/>
</dbReference>
<dbReference type="EMBL" id="JANJYJ010000001">
    <property type="protein sequence ID" value="KAK3232213.1"/>
    <property type="molecule type" value="Genomic_DNA"/>
</dbReference>
<feature type="compositionally biased region" description="Basic residues" evidence="3">
    <location>
        <begin position="1"/>
        <end position="13"/>
    </location>
</feature>
<evidence type="ECO:0000313" key="4">
    <source>
        <dbReference type="EMBL" id="KAK3232213.1"/>
    </source>
</evidence>
<dbReference type="InterPro" id="IPR046848">
    <property type="entry name" value="E_motif"/>
</dbReference>
<dbReference type="GO" id="GO:0003723">
    <property type="term" value="F:RNA binding"/>
    <property type="evidence" value="ECO:0007669"/>
    <property type="project" value="InterPro"/>
</dbReference>
<evidence type="ECO:0008006" key="6">
    <source>
        <dbReference type="Google" id="ProtNLM"/>
    </source>
</evidence>
<gene>
    <name evidence="4" type="ORF">Dsin_004094</name>
</gene>
<proteinExistence type="predicted"/>
<evidence type="ECO:0000256" key="2">
    <source>
        <dbReference type="PROSITE-ProRule" id="PRU00708"/>
    </source>
</evidence>
<dbReference type="GO" id="GO:0009451">
    <property type="term" value="P:RNA modification"/>
    <property type="evidence" value="ECO:0007669"/>
    <property type="project" value="InterPro"/>
</dbReference>
<keyword evidence="5" id="KW-1185">Reference proteome</keyword>
<dbReference type="PANTHER" id="PTHR47926:SF349">
    <property type="entry name" value="(WILD MALAYSIAN BANANA) HYPOTHETICAL PROTEIN"/>
    <property type="match status" value="1"/>
</dbReference>
<dbReference type="PROSITE" id="PS51375">
    <property type="entry name" value="PPR"/>
    <property type="match status" value="1"/>
</dbReference>
<dbReference type="Pfam" id="PF13041">
    <property type="entry name" value="PPR_2"/>
    <property type="match status" value="1"/>
</dbReference>
<protein>
    <recommendedName>
        <fullName evidence="6">Pentatricopeptide repeat-containing protein</fullName>
    </recommendedName>
</protein>
<dbReference type="Pfam" id="PF20431">
    <property type="entry name" value="E_motif"/>
    <property type="match status" value="1"/>
</dbReference>
<evidence type="ECO:0000256" key="1">
    <source>
        <dbReference type="ARBA" id="ARBA00022737"/>
    </source>
</evidence>
<evidence type="ECO:0000313" key="5">
    <source>
        <dbReference type="Proteomes" id="UP001281410"/>
    </source>
</evidence>
<evidence type="ECO:0000256" key="3">
    <source>
        <dbReference type="SAM" id="MobiDB-lite"/>
    </source>
</evidence>
<dbReference type="Gene3D" id="1.25.40.10">
    <property type="entry name" value="Tetratricopeptide repeat domain"/>
    <property type="match status" value="1"/>
</dbReference>